<dbReference type="Pfam" id="PF08388">
    <property type="entry name" value="GIIM"/>
    <property type="match status" value="1"/>
</dbReference>
<keyword evidence="3" id="KW-0548">Nucleotidyltransferase</keyword>
<reference evidence="3" key="1">
    <citation type="submission" date="2024-08" db="EMBL/GenBank/DDBJ databases">
        <authorList>
            <person name="Chaddad Z."/>
            <person name="Lamrabet M."/>
            <person name="Bouhnik O."/>
            <person name="Alami S."/>
            <person name="Wipf D."/>
            <person name="Courty P.E."/>
            <person name="Missbah El Idrissi M."/>
        </authorList>
    </citation>
    <scope>NUCLEOTIDE SEQUENCE</scope>
    <source>
        <strain evidence="3">LLZ17</strain>
    </source>
</reference>
<keyword evidence="3" id="KW-0808">Transferase</keyword>
<gene>
    <name evidence="3" type="primary">ltrA</name>
    <name evidence="3" type="ORF">AB8Z38_29305</name>
</gene>
<dbReference type="Gene3D" id="3.30.70.270">
    <property type="match status" value="1"/>
</dbReference>
<name>A0AB39XI38_9BRAD</name>
<keyword evidence="3" id="KW-0695">RNA-directed DNA polymerase</keyword>
<feature type="domain" description="Reverse transcriptase" evidence="2">
    <location>
        <begin position="77"/>
        <end position="316"/>
    </location>
</feature>
<comment type="similarity">
    <text evidence="1">Belongs to the bacterial reverse transcriptase family.</text>
</comment>
<protein>
    <submittedName>
        <fullName evidence="3">Group II intron reverse transcriptase/maturase</fullName>
        <ecNumber evidence="3">2.7.7.49</ecNumber>
    </submittedName>
</protein>
<dbReference type="Pfam" id="PF00078">
    <property type="entry name" value="RVT_1"/>
    <property type="match status" value="1"/>
</dbReference>
<dbReference type="GO" id="GO:0003964">
    <property type="term" value="F:RNA-directed DNA polymerase activity"/>
    <property type="evidence" value="ECO:0007669"/>
    <property type="project" value="UniProtKB-KW"/>
</dbReference>
<dbReference type="InterPro" id="IPR043128">
    <property type="entry name" value="Rev_trsase/Diguanyl_cyclase"/>
</dbReference>
<dbReference type="EC" id="2.7.7.49" evidence="3"/>
<dbReference type="InterPro" id="IPR013597">
    <property type="entry name" value="Mat_intron_G2"/>
</dbReference>
<dbReference type="InterPro" id="IPR051083">
    <property type="entry name" value="GrpII_Intron_Splice-Mob/Def"/>
</dbReference>
<dbReference type="RefSeq" id="WP_369721134.1">
    <property type="nucleotide sequence ID" value="NZ_CP165734.1"/>
</dbReference>
<evidence type="ECO:0000313" key="3">
    <source>
        <dbReference type="EMBL" id="XDV56693.1"/>
    </source>
</evidence>
<dbReference type="NCBIfam" id="TIGR04416">
    <property type="entry name" value="group_II_RT_mat"/>
    <property type="match status" value="1"/>
</dbReference>
<dbReference type="InterPro" id="IPR030931">
    <property type="entry name" value="Group_II_RT_mat"/>
</dbReference>
<dbReference type="PANTHER" id="PTHR34047">
    <property type="entry name" value="NUCLEAR INTRON MATURASE 1, MITOCHONDRIAL-RELATED"/>
    <property type="match status" value="1"/>
</dbReference>
<sequence>MSLTTPDKIRSLQRKLYCKAKAEPTFRFYLLYDKICREDILVHAYRLARVNAGAPGVDGITFAQIEEQGLEAWLAGLREELVSKTYRPDPVRRVMIPKANGGERPLGIPTIRDRVIQTAAKMVIEPFFEADFEDNAYGYRPARGAVDAVKEVHRHLCRGYADVVDADLSKYFDTIPHSELIKSVARRVVDRNVLRLIKMWLRAPIEERDADGTRRMSGGKRNTRGTPQGGVASPLLANIYMNRFLKHWRLTESGDTFRAHVVSYADDFVILSRGRAAEALAWTKVVMTKLGLTINEAKTSLRNAREERFDFLGYSFGAHRFEANGNWYLGASPSKKSVQRLKTKISDLLVPSNIDPWPEVCDKLNRSLRGWSNYFGYGSRSKAYRSVDQYVSERCAGSSREDTKCKGAAIADSRSMSFIENSAFCAFNACPKRSRRVHCGEAGRKAGCRKSARPV</sequence>
<dbReference type="InterPro" id="IPR043502">
    <property type="entry name" value="DNA/RNA_pol_sf"/>
</dbReference>
<accession>A0AB39XI38</accession>
<dbReference type="EMBL" id="CP165734">
    <property type="protein sequence ID" value="XDV56693.1"/>
    <property type="molecule type" value="Genomic_DNA"/>
</dbReference>
<evidence type="ECO:0000256" key="1">
    <source>
        <dbReference type="ARBA" id="ARBA00034120"/>
    </source>
</evidence>
<evidence type="ECO:0000259" key="2">
    <source>
        <dbReference type="PROSITE" id="PS50878"/>
    </source>
</evidence>
<proteinExistence type="inferred from homology"/>
<dbReference type="AlphaFoldDB" id="A0AB39XI38"/>
<organism evidence="3">
    <name type="scientific">Bradyrhizobium sp. LLZ17</name>
    <dbReference type="NCBI Taxonomy" id="3239388"/>
    <lineage>
        <taxon>Bacteria</taxon>
        <taxon>Pseudomonadati</taxon>
        <taxon>Pseudomonadota</taxon>
        <taxon>Alphaproteobacteria</taxon>
        <taxon>Hyphomicrobiales</taxon>
        <taxon>Nitrobacteraceae</taxon>
        <taxon>Bradyrhizobium</taxon>
    </lineage>
</organism>
<dbReference type="SUPFAM" id="SSF56672">
    <property type="entry name" value="DNA/RNA polymerases"/>
    <property type="match status" value="1"/>
</dbReference>
<dbReference type="CDD" id="cd01651">
    <property type="entry name" value="RT_G2_intron"/>
    <property type="match status" value="1"/>
</dbReference>
<dbReference type="InterPro" id="IPR000477">
    <property type="entry name" value="RT_dom"/>
</dbReference>
<dbReference type="PROSITE" id="PS50878">
    <property type="entry name" value="RT_POL"/>
    <property type="match status" value="1"/>
</dbReference>
<dbReference type="PANTHER" id="PTHR34047:SF8">
    <property type="entry name" value="PROTEIN YKFC"/>
    <property type="match status" value="1"/>
</dbReference>